<name>A0A1Y2B6J7_9FUNG</name>
<dbReference type="STRING" id="329046.A0A1Y2B6J7"/>
<dbReference type="EMBL" id="MCGO01000082">
    <property type="protein sequence ID" value="ORY30468.1"/>
    <property type="molecule type" value="Genomic_DNA"/>
</dbReference>
<evidence type="ECO:0000313" key="1">
    <source>
        <dbReference type="EMBL" id="ORY30468.1"/>
    </source>
</evidence>
<dbReference type="OrthoDB" id="2144408at2759"/>
<accession>A0A1Y2B6J7</accession>
<evidence type="ECO:0008006" key="3">
    <source>
        <dbReference type="Google" id="ProtNLM"/>
    </source>
</evidence>
<evidence type="ECO:0000313" key="2">
    <source>
        <dbReference type="Proteomes" id="UP000193642"/>
    </source>
</evidence>
<gene>
    <name evidence="1" type="ORF">BCR33DRAFT_566381</name>
</gene>
<dbReference type="SUPFAM" id="SSF56112">
    <property type="entry name" value="Protein kinase-like (PK-like)"/>
    <property type="match status" value="1"/>
</dbReference>
<keyword evidence="2" id="KW-1185">Reference proteome</keyword>
<organism evidence="1 2">
    <name type="scientific">Rhizoclosmatium globosum</name>
    <dbReference type="NCBI Taxonomy" id="329046"/>
    <lineage>
        <taxon>Eukaryota</taxon>
        <taxon>Fungi</taxon>
        <taxon>Fungi incertae sedis</taxon>
        <taxon>Chytridiomycota</taxon>
        <taxon>Chytridiomycota incertae sedis</taxon>
        <taxon>Chytridiomycetes</taxon>
        <taxon>Chytridiales</taxon>
        <taxon>Chytriomycetaceae</taxon>
        <taxon>Rhizoclosmatium</taxon>
    </lineage>
</organism>
<dbReference type="InterPro" id="IPR011009">
    <property type="entry name" value="Kinase-like_dom_sf"/>
</dbReference>
<protein>
    <recommendedName>
        <fullName evidence="3">Protein kinase domain-containing protein</fullName>
    </recommendedName>
</protein>
<sequence>MWTTFNQEVYDFSQSELTPYLKLESEITINQMKVFQRAADAGCESDIESSLEYTTFGILVELLRLMGVDSSFSRGKGDSSVILEPDYIWKVLVENRKQAHFRLPVEVKPFWSFPRNVNLAVKYLSDLEDSKAKSGSTESVTVRGVNQMYGYSSFNYSRYAALTTQHELLCFKRSGIPSSVKISNPIPLAGVTYLDHHVSYMTCWLFLLWSARENGIYASPAGSPSTTILPDHKSLPLRPINAPIRGLYELRAINANQIHFTQTLTVAKGAVGTVVTGDLHNHPGLKFKLYDAYHDSRYVEISMKEVAMYKTLESLQGMVIPRFYGYFNYHGIILIAMEDCGSPLTVEEYSLYETRAGNCITALQKLGIYHQDLEARDGKYPNILKSQCGTKIRIVDFNPL</sequence>
<dbReference type="AlphaFoldDB" id="A0A1Y2B6J7"/>
<dbReference type="Proteomes" id="UP000193642">
    <property type="component" value="Unassembled WGS sequence"/>
</dbReference>
<proteinExistence type="predicted"/>
<comment type="caution">
    <text evidence="1">The sequence shown here is derived from an EMBL/GenBank/DDBJ whole genome shotgun (WGS) entry which is preliminary data.</text>
</comment>
<reference evidence="1 2" key="1">
    <citation type="submission" date="2016-07" db="EMBL/GenBank/DDBJ databases">
        <title>Pervasive Adenine N6-methylation of Active Genes in Fungi.</title>
        <authorList>
            <consortium name="DOE Joint Genome Institute"/>
            <person name="Mondo S.J."/>
            <person name="Dannebaum R.O."/>
            <person name="Kuo R.C."/>
            <person name="Labutti K."/>
            <person name="Haridas S."/>
            <person name="Kuo A."/>
            <person name="Salamov A."/>
            <person name="Ahrendt S.R."/>
            <person name="Lipzen A."/>
            <person name="Sullivan W."/>
            <person name="Andreopoulos W.B."/>
            <person name="Clum A."/>
            <person name="Lindquist E."/>
            <person name="Daum C."/>
            <person name="Ramamoorthy G.K."/>
            <person name="Gryganskyi A."/>
            <person name="Culley D."/>
            <person name="Magnuson J.K."/>
            <person name="James T.Y."/>
            <person name="O'Malley M.A."/>
            <person name="Stajich J.E."/>
            <person name="Spatafora J.W."/>
            <person name="Visel A."/>
            <person name="Grigoriev I.V."/>
        </authorList>
    </citation>
    <scope>NUCLEOTIDE SEQUENCE [LARGE SCALE GENOMIC DNA]</scope>
    <source>
        <strain evidence="1 2">JEL800</strain>
    </source>
</reference>